<dbReference type="AlphaFoldDB" id="A0A2S4N5D4"/>
<organism evidence="1 2">
    <name type="scientific">Flavobacterium croceum DSM 17960</name>
    <dbReference type="NCBI Taxonomy" id="1121886"/>
    <lineage>
        <taxon>Bacteria</taxon>
        <taxon>Pseudomonadati</taxon>
        <taxon>Bacteroidota</taxon>
        <taxon>Flavobacteriia</taxon>
        <taxon>Flavobacteriales</taxon>
        <taxon>Flavobacteriaceae</taxon>
        <taxon>Flavobacterium</taxon>
    </lineage>
</organism>
<gene>
    <name evidence="1" type="ORF">Q361_11748</name>
</gene>
<evidence type="ECO:0000313" key="2">
    <source>
        <dbReference type="Proteomes" id="UP000237056"/>
    </source>
</evidence>
<proteinExistence type="predicted"/>
<protein>
    <submittedName>
        <fullName evidence="1">Uncharacterized protein</fullName>
    </submittedName>
</protein>
<reference evidence="1 2" key="1">
    <citation type="submission" date="2018-01" db="EMBL/GenBank/DDBJ databases">
        <title>Genomic Encyclopedia of Type Strains, Phase I: the one thousand microbial genomes (KMG-I) project.</title>
        <authorList>
            <person name="Goeker M."/>
        </authorList>
    </citation>
    <scope>NUCLEOTIDE SEQUENCE [LARGE SCALE GENOMIC DNA]</scope>
    <source>
        <strain evidence="1 2">DSM 17960</strain>
    </source>
</reference>
<keyword evidence="2" id="KW-1185">Reference proteome</keyword>
<dbReference type="Proteomes" id="UP000237056">
    <property type="component" value="Unassembled WGS sequence"/>
</dbReference>
<evidence type="ECO:0000313" key="1">
    <source>
        <dbReference type="EMBL" id="POS00944.1"/>
    </source>
</evidence>
<dbReference type="EMBL" id="PQNY01000017">
    <property type="protein sequence ID" value="POS00944.1"/>
    <property type="molecule type" value="Genomic_DNA"/>
</dbReference>
<sequence length="80" mass="9690">MKFLIFFSTVILLWIKMSTNENWEFIQEDEIDITLKNLIFLFIIIIFLSCCKEEKTEKKVVKEFKDSETNNKNSKEEFDK</sequence>
<accession>A0A2S4N5D4</accession>
<name>A0A2S4N5D4_9FLAO</name>
<comment type="caution">
    <text evidence="1">The sequence shown here is derived from an EMBL/GenBank/DDBJ whole genome shotgun (WGS) entry which is preliminary data.</text>
</comment>